<keyword evidence="5" id="KW-0677">Repeat</keyword>
<dbReference type="SMART" id="SM00355">
    <property type="entry name" value="ZnF_C2H2"/>
    <property type="match status" value="2"/>
</dbReference>
<evidence type="ECO:0000256" key="1">
    <source>
        <dbReference type="ARBA" id="ARBA00003767"/>
    </source>
</evidence>
<comment type="similarity">
    <text evidence="3">Belongs to the krueppel C2H2-type zinc-finger protein family.</text>
</comment>
<keyword evidence="6 12" id="KW-0863">Zinc-finger</keyword>
<comment type="function">
    <text evidence="1">May be involved in transcriptional regulation.</text>
</comment>
<comment type="subcellular location">
    <subcellularLocation>
        <location evidence="2">Nucleus</location>
    </subcellularLocation>
</comment>
<keyword evidence="9" id="KW-0238">DNA-binding</keyword>
<evidence type="ECO:0000313" key="15">
    <source>
        <dbReference type="EMBL" id="CEP16901.1"/>
    </source>
</evidence>
<dbReference type="SUPFAM" id="SSF57667">
    <property type="entry name" value="beta-beta-alpha zinc fingers"/>
    <property type="match status" value="1"/>
</dbReference>
<sequence>MLSVYEVLNNPIDLNQIKPTVDTANLGLLWDDIIVLLCDESCNLSSRFHAAPNSPNWLTTSPSTSTSSGSSQASFSPTEEKPIFFEMLPVDEERPHKCLYCARAFSRRHDLERHVRVHTGVKPYHCPCCQKAFTRSDARGRHFQSDPTCSTNDQVQQLLHKRKVRSNVVAKYC</sequence>
<keyword evidence="8" id="KW-0805">Transcription regulation</keyword>
<keyword evidence="4" id="KW-0479">Metal-binding</keyword>
<dbReference type="EMBL" id="LN733376">
    <property type="protein sequence ID" value="CEP16901.1"/>
    <property type="molecule type" value="Genomic_DNA"/>
</dbReference>
<keyword evidence="16" id="KW-1185">Reference proteome</keyword>
<organism evidence="15 16">
    <name type="scientific">Parasitella parasitica</name>
    <dbReference type="NCBI Taxonomy" id="35722"/>
    <lineage>
        <taxon>Eukaryota</taxon>
        <taxon>Fungi</taxon>
        <taxon>Fungi incertae sedis</taxon>
        <taxon>Mucoromycota</taxon>
        <taxon>Mucoromycotina</taxon>
        <taxon>Mucoromycetes</taxon>
        <taxon>Mucorales</taxon>
        <taxon>Mucorineae</taxon>
        <taxon>Mucoraceae</taxon>
        <taxon>Parasitella</taxon>
    </lineage>
</organism>
<accession>A0A0B7NEH3</accession>
<dbReference type="STRING" id="35722.A0A0B7NEH3"/>
<keyword evidence="11" id="KW-0539">Nucleus</keyword>
<name>A0A0B7NEH3_9FUNG</name>
<reference evidence="15 16" key="1">
    <citation type="submission" date="2014-09" db="EMBL/GenBank/DDBJ databases">
        <authorList>
            <person name="Ellenberger Sabrina"/>
        </authorList>
    </citation>
    <scope>NUCLEOTIDE SEQUENCE [LARGE SCALE GENOMIC DNA]</scope>
    <source>
        <strain evidence="15 16">CBS 412.66</strain>
    </source>
</reference>
<gene>
    <name evidence="15" type="primary">PARPA_11181.1 scaffold 42812</name>
</gene>
<evidence type="ECO:0000256" key="12">
    <source>
        <dbReference type="PROSITE-ProRule" id="PRU00042"/>
    </source>
</evidence>
<evidence type="ECO:0000256" key="7">
    <source>
        <dbReference type="ARBA" id="ARBA00022833"/>
    </source>
</evidence>
<dbReference type="InterPro" id="IPR036236">
    <property type="entry name" value="Znf_C2H2_sf"/>
</dbReference>
<dbReference type="Proteomes" id="UP000054107">
    <property type="component" value="Unassembled WGS sequence"/>
</dbReference>
<dbReference type="InterPro" id="IPR050717">
    <property type="entry name" value="C2H2-ZF_Transcription_Reg"/>
</dbReference>
<evidence type="ECO:0000256" key="6">
    <source>
        <dbReference type="ARBA" id="ARBA00022771"/>
    </source>
</evidence>
<dbReference type="FunFam" id="3.30.160.60:FF:000226">
    <property type="entry name" value="Zinc finger protein 236 variant"/>
    <property type="match status" value="1"/>
</dbReference>
<feature type="domain" description="C2H2-type" evidence="14">
    <location>
        <begin position="96"/>
        <end position="123"/>
    </location>
</feature>
<evidence type="ECO:0000256" key="4">
    <source>
        <dbReference type="ARBA" id="ARBA00022723"/>
    </source>
</evidence>
<dbReference type="PROSITE" id="PS50157">
    <property type="entry name" value="ZINC_FINGER_C2H2_2"/>
    <property type="match status" value="1"/>
</dbReference>
<evidence type="ECO:0000256" key="9">
    <source>
        <dbReference type="ARBA" id="ARBA00023125"/>
    </source>
</evidence>
<evidence type="ECO:0000256" key="8">
    <source>
        <dbReference type="ARBA" id="ARBA00023015"/>
    </source>
</evidence>
<proteinExistence type="inferred from homology"/>
<dbReference type="AlphaFoldDB" id="A0A0B7NEH3"/>
<evidence type="ECO:0000256" key="3">
    <source>
        <dbReference type="ARBA" id="ARBA00006991"/>
    </source>
</evidence>
<dbReference type="PROSITE" id="PS00028">
    <property type="entry name" value="ZINC_FINGER_C2H2_1"/>
    <property type="match status" value="1"/>
</dbReference>
<evidence type="ECO:0000256" key="10">
    <source>
        <dbReference type="ARBA" id="ARBA00023163"/>
    </source>
</evidence>
<evidence type="ECO:0000256" key="2">
    <source>
        <dbReference type="ARBA" id="ARBA00004123"/>
    </source>
</evidence>
<dbReference type="OrthoDB" id="8922241at2759"/>
<evidence type="ECO:0000256" key="5">
    <source>
        <dbReference type="ARBA" id="ARBA00022737"/>
    </source>
</evidence>
<protein>
    <recommendedName>
        <fullName evidence="14">C2H2-type domain-containing protein</fullName>
    </recommendedName>
</protein>
<dbReference type="GO" id="GO:0005634">
    <property type="term" value="C:nucleus"/>
    <property type="evidence" value="ECO:0007669"/>
    <property type="project" value="UniProtKB-SubCell"/>
</dbReference>
<evidence type="ECO:0000256" key="13">
    <source>
        <dbReference type="SAM" id="MobiDB-lite"/>
    </source>
</evidence>
<evidence type="ECO:0000259" key="14">
    <source>
        <dbReference type="PROSITE" id="PS50157"/>
    </source>
</evidence>
<evidence type="ECO:0000256" key="11">
    <source>
        <dbReference type="ARBA" id="ARBA00023242"/>
    </source>
</evidence>
<feature type="region of interest" description="Disordered" evidence="13">
    <location>
        <begin position="55"/>
        <end position="78"/>
    </location>
</feature>
<keyword evidence="10" id="KW-0804">Transcription</keyword>
<dbReference type="InterPro" id="IPR013087">
    <property type="entry name" value="Znf_C2H2_type"/>
</dbReference>
<dbReference type="PANTHER" id="PTHR14196">
    <property type="entry name" value="ODD-SKIPPED - RELATED"/>
    <property type="match status" value="1"/>
</dbReference>
<evidence type="ECO:0000313" key="16">
    <source>
        <dbReference type="Proteomes" id="UP000054107"/>
    </source>
</evidence>
<keyword evidence="7" id="KW-0862">Zinc</keyword>
<feature type="compositionally biased region" description="Low complexity" evidence="13">
    <location>
        <begin position="55"/>
        <end position="77"/>
    </location>
</feature>
<dbReference type="GO" id="GO:0000981">
    <property type="term" value="F:DNA-binding transcription factor activity, RNA polymerase II-specific"/>
    <property type="evidence" value="ECO:0007669"/>
    <property type="project" value="TreeGrafter"/>
</dbReference>
<dbReference type="Gene3D" id="3.30.160.60">
    <property type="entry name" value="Classic Zinc Finger"/>
    <property type="match status" value="2"/>
</dbReference>
<dbReference type="PANTHER" id="PTHR14196:SF12">
    <property type="entry name" value="ZINC FINGER PROTEIN 208-LIKE"/>
    <property type="match status" value="1"/>
</dbReference>
<dbReference type="GO" id="GO:0000977">
    <property type="term" value="F:RNA polymerase II transcription regulatory region sequence-specific DNA binding"/>
    <property type="evidence" value="ECO:0007669"/>
    <property type="project" value="TreeGrafter"/>
</dbReference>
<dbReference type="GO" id="GO:0008270">
    <property type="term" value="F:zinc ion binding"/>
    <property type="evidence" value="ECO:0007669"/>
    <property type="project" value="UniProtKB-KW"/>
</dbReference>